<keyword evidence="10" id="KW-0813">Transport</keyword>
<dbReference type="PANTHER" id="PTHR28259:SF1">
    <property type="entry name" value="FLUORIDE EXPORT PROTEIN 1-RELATED"/>
    <property type="match status" value="1"/>
</dbReference>
<keyword evidence="3 10" id="KW-0812">Transmembrane</keyword>
<gene>
    <name evidence="10" type="primary">fluC</name>
    <name evidence="10" type="synonym">crcB</name>
    <name evidence="11" type="ORF">WIS52_02805</name>
</gene>
<feature type="transmembrane region" description="Helical" evidence="10">
    <location>
        <begin position="39"/>
        <end position="62"/>
    </location>
</feature>
<accession>A0ABV1K4L9</accession>
<keyword evidence="5 10" id="KW-0472">Membrane</keyword>
<protein>
    <recommendedName>
        <fullName evidence="10">Fluoride-specific ion channel FluC</fullName>
    </recommendedName>
</protein>
<dbReference type="HAMAP" id="MF_00454">
    <property type="entry name" value="FluC"/>
    <property type="match status" value="1"/>
</dbReference>
<dbReference type="InterPro" id="IPR003691">
    <property type="entry name" value="FluC"/>
</dbReference>
<proteinExistence type="inferred from homology"/>
<dbReference type="PANTHER" id="PTHR28259">
    <property type="entry name" value="FLUORIDE EXPORT PROTEIN 1-RELATED"/>
    <property type="match status" value="1"/>
</dbReference>
<evidence type="ECO:0000313" key="11">
    <source>
        <dbReference type="EMBL" id="MEQ3549391.1"/>
    </source>
</evidence>
<comment type="caution">
    <text evidence="11">The sequence shown here is derived from an EMBL/GenBank/DDBJ whole genome shotgun (WGS) entry which is preliminary data.</text>
</comment>
<feature type="binding site" evidence="10">
    <location>
        <position position="82"/>
    </location>
    <ligand>
        <name>Na(+)</name>
        <dbReference type="ChEBI" id="CHEBI:29101"/>
        <note>structural</note>
    </ligand>
</feature>
<evidence type="ECO:0000256" key="3">
    <source>
        <dbReference type="ARBA" id="ARBA00022692"/>
    </source>
</evidence>
<evidence type="ECO:0000256" key="5">
    <source>
        <dbReference type="ARBA" id="ARBA00023136"/>
    </source>
</evidence>
<dbReference type="RefSeq" id="WP_349296469.1">
    <property type="nucleotide sequence ID" value="NZ_JBEDNQ010000001.1"/>
</dbReference>
<dbReference type="EMBL" id="JBEDNQ010000001">
    <property type="protein sequence ID" value="MEQ3549391.1"/>
    <property type="molecule type" value="Genomic_DNA"/>
</dbReference>
<feature type="binding site" evidence="10">
    <location>
        <position position="85"/>
    </location>
    <ligand>
        <name>Na(+)</name>
        <dbReference type="ChEBI" id="CHEBI:29101"/>
        <note>structural</note>
    </ligand>
</feature>
<evidence type="ECO:0000256" key="7">
    <source>
        <dbReference type="ARBA" id="ARBA00035120"/>
    </source>
</evidence>
<comment type="subcellular location">
    <subcellularLocation>
        <location evidence="1 10">Cell membrane</location>
        <topology evidence="1 10">Multi-pass membrane protein</topology>
    </subcellularLocation>
</comment>
<keyword evidence="4 10" id="KW-1133">Transmembrane helix</keyword>
<evidence type="ECO:0000313" key="12">
    <source>
        <dbReference type="Proteomes" id="UP001494902"/>
    </source>
</evidence>
<comment type="catalytic activity">
    <reaction evidence="8">
        <text>fluoride(in) = fluoride(out)</text>
        <dbReference type="Rhea" id="RHEA:76159"/>
        <dbReference type="ChEBI" id="CHEBI:17051"/>
    </reaction>
    <physiologicalReaction direction="left-to-right" evidence="8">
        <dbReference type="Rhea" id="RHEA:76160"/>
    </physiologicalReaction>
</comment>
<evidence type="ECO:0000256" key="6">
    <source>
        <dbReference type="ARBA" id="ARBA00023303"/>
    </source>
</evidence>
<name>A0ABV1K4L9_9PSEU</name>
<keyword evidence="2 10" id="KW-1003">Cell membrane</keyword>
<reference evidence="11 12" key="1">
    <citation type="submission" date="2024-03" db="EMBL/GenBank/DDBJ databases">
        <title>Draft genome sequence of Pseudonocardia nematodicida JCM 31783.</title>
        <authorList>
            <person name="Butdee W."/>
            <person name="Duangmal K."/>
        </authorList>
    </citation>
    <scope>NUCLEOTIDE SEQUENCE [LARGE SCALE GENOMIC DNA]</scope>
    <source>
        <strain evidence="11 12">JCM 31783</strain>
    </source>
</reference>
<comment type="function">
    <text evidence="9 10">Fluoride-specific ion channel. Important for reducing fluoride concentration in the cell, thus reducing its toxicity.</text>
</comment>
<keyword evidence="12" id="KW-1185">Reference proteome</keyword>
<evidence type="ECO:0000256" key="9">
    <source>
        <dbReference type="ARBA" id="ARBA00049940"/>
    </source>
</evidence>
<keyword evidence="10" id="KW-0406">Ion transport</keyword>
<keyword evidence="10" id="KW-0915">Sodium</keyword>
<evidence type="ECO:0000256" key="1">
    <source>
        <dbReference type="ARBA" id="ARBA00004651"/>
    </source>
</evidence>
<dbReference type="Proteomes" id="UP001494902">
    <property type="component" value="Unassembled WGS sequence"/>
</dbReference>
<evidence type="ECO:0000256" key="2">
    <source>
        <dbReference type="ARBA" id="ARBA00022475"/>
    </source>
</evidence>
<evidence type="ECO:0000256" key="10">
    <source>
        <dbReference type="HAMAP-Rule" id="MF_00454"/>
    </source>
</evidence>
<evidence type="ECO:0000256" key="4">
    <source>
        <dbReference type="ARBA" id="ARBA00022989"/>
    </source>
</evidence>
<organism evidence="11 12">
    <name type="scientific">Pseudonocardia nematodicida</name>
    <dbReference type="NCBI Taxonomy" id="1206997"/>
    <lineage>
        <taxon>Bacteria</taxon>
        <taxon>Bacillati</taxon>
        <taxon>Actinomycetota</taxon>
        <taxon>Actinomycetes</taxon>
        <taxon>Pseudonocardiales</taxon>
        <taxon>Pseudonocardiaceae</taxon>
        <taxon>Pseudonocardia</taxon>
    </lineage>
</organism>
<keyword evidence="10" id="KW-0479">Metal-binding</keyword>
<sequence>MSPGESGAGPGRPAVLGAVAAGGVVGAETRYLLALVGPAVPWATLLINVTGCLLMGVLMVLVTERERVHPLARPALGVGVLGGYTTFSTYATDVGTGDLPVPAALALMVATPLLAVVATAVGARATRVVAGARW</sequence>
<comment type="activity regulation">
    <text evidence="10">Na(+) is not transported, but it plays an essential structural role and its presence is essential for fluoride channel function.</text>
</comment>
<feature type="transmembrane region" description="Helical" evidence="10">
    <location>
        <begin position="74"/>
        <end position="91"/>
    </location>
</feature>
<evidence type="ECO:0000256" key="8">
    <source>
        <dbReference type="ARBA" id="ARBA00035585"/>
    </source>
</evidence>
<dbReference type="Pfam" id="PF02537">
    <property type="entry name" value="CRCB"/>
    <property type="match status" value="1"/>
</dbReference>
<feature type="transmembrane region" description="Helical" evidence="10">
    <location>
        <begin position="103"/>
        <end position="123"/>
    </location>
</feature>
<keyword evidence="6 10" id="KW-0407">Ion channel</keyword>
<comment type="similarity">
    <text evidence="7 10">Belongs to the fluoride channel Fluc/FEX (TC 1.A.43) family.</text>
</comment>